<dbReference type="InterPro" id="IPR001192">
    <property type="entry name" value="PI-PLC_fam"/>
</dbReference>
<sequence>KKFEQVLLSGCRCIELDCWDGVGEQPAIYHGRTFTSKIGFRQVIEIIKNSAFVGSDLPVILSIENHCSLEQQAKMAHIFKKVLGDLLVKCFLFEADYSNSPHLPSPFQLKRRILIKNKKMVVEPSHGLSSSSATRREEAKALRRNQSTNNYESGCSSTADDVEKDDLEKLLDDEEIEEDDEDNEHESSDNESSNADLKRRKAKSSYANKKKSSSTARSNSSDARQTMKKEELPKVSMHILYSILL</sequence>
<feature type="domain" description="Phosphatidylinositol-specific phospholipase C X" evidence="3">
    <location>
        <begin position="1"/>
        <end position="118"/>
    </location>
</feature>
<gene>
    <name evidence="4" type="ORF">PENTCL1PPCAC_9271</name>
</gene>
<evidence type="ECO:0000259" key="3">
    <source>
        <dbReference type="SMART" id="SM00148"/>
    </source>
</evidence>
<organism evidence="4 5">
    <name type="scientific">Pristionchus entomophagus</name>
    <dbReference type="NCBI Taxonomy" id="358040"/>
    <lineage>
        <taxon>Eukaryota</taxon>
        <taxon>Metazoa</taxon>
        <taxon>Ecdysozoa</taxon>
        <taxon>Nematoda</taxon>
        <taxon>Chromadorea</taxon>
        <taxon>Rhabditida</taxon>
        <taxon>Rhabditina</taxon>
        <taxon>Diplogasteromorpha</taxon>
        <taxon>Diplogasteroidea</taxon>
        <taxon>Neodiplogasteridae</taxon>
        <taxon>Pristionchus</taxon>
    </lineage>
</organism>
<dbReference type="InterPro" id="IPR017946">
    <property type="entry name" value="PLC-like_Pdiesterase_TIM-brl"/>
</dbReference>
<evidence type="ECO:0000256" key="1">
    <source>
        <dbReference type="RuleBase" id="RU361133"/>
    </source>
</evidence>
<dbReference type="Proteomes" id="UP001432027">
    <property type="component" value="Unassembled WGS sequence"/>
</dbReference>
<dbReference type="GO" id="GO:0046488">
    <property type="term" value="P:phosphatidylinositol metabolic process"/>
    <property type="evidence" value="ECO:0007669"/>
    <property type="project" value="TreeGrafter"/>
</dbReference>
<evidence type="ECO:0000313" key="5">
    <source>
        <dbReference type="Proteomes" id="UP001432027"/>
    </source>
</evidence>
<evidence type="ECO:0000313" key="4">
    <source>
        <dbReference type="EMBL" id="GMS87096.1"/>
    </source>
</evidence>
<keyword evidence="1" id="KW-0442">Lipid degradation</keyword>
<dbReference type="GO" id="GO:0007186">
    <property type="term" value="P:G protein-coupled receptor signaling pathway"/>
    <property type="evidence" value="ECO:0007669"/>
    <property type="project" value="TreeGrafter"/>
</dbReference>
<feature type="region of interest" description="Disordered" evidence="2">
    <location>
        <begin position="124"/>
        <end position="235"/>
    </location>
</feature>
<dbReference type="EMBL" id="BTSX01000002">
    <property type="protein sequence ID" value="GMS87096.1"/>
    <property type="molecule type" value="Genomic_DNA"/>
</dbReference>
<name>A0AAV5T5X8_9BILA</name>
<feature type="compositionally biased region" description="Acidic residues" evidence="2">
    <location>
        <begin position="160"/>
        <end position="184"/>
    </location>
</feature>
<dbReference type="AlphaFoldDB" id="A0AAV5T5X8"/>
<dbReference type="PANTHER" id="PTHR10336">
    <property type="entry name" value="PHOSPHOINOSITIDE-SPECIFIC PHOSPHOLIPASE C FAMILY PROTEIN"/>
    <property type="match status" value="1"/>
</dbReference>
<dbReference type="GO" id="GO:0004435">
    <property type="term" value="F:phosphatidylinositol-4,5-bisphosphate phospholipase C activity"/>
    <property type="evidence" value="ECO:0007669"/>
    <property type="project" value="UniProtKB-EC"/>
</dbReference>
<protein>
    <recommendedName>
        <fullName evidence="1">Phosphoinositide phospholipase C</fullName>
        <ecNumber evidence="1">3.1.4.11</ecNumber>
    </recommendedName>
</protein>
<comment type="catalytic activity">
    <reaction evidence="1">
        <text>a 1,2-diacyl-sn-glycero-3-phospho-(1D-myo-inositol-4,5-bisphosphate) + H2O = 1D-myo-inositol 1,4,5-trisphosphate + a 1,2-diacyl-sn-glycerol + H(+)</text>
        <dbReference type="Rhea" id="RHEA:33179"/>
        <dbReference type="ChEBI" id="CHEBI:15377"/>
        <dbReference type="ChEBI" id="CHEBI:15378"/>
        <dbReference type="ChEBI" id="CHEBI:17815"/>
        <dbReference type="ChEBI" id="CHEBI:58456"/>
        <dbReference type="ChEBI" id="CHEBI:203600"/>
        <dbReference type="EC" id="3.1.4.11"/>
    </reaction>
</comment>
<keyword evidence="5" id="KW-1185">Reference proteome</keyword>
<feature type="compositionally biased region" description="Low complexity" evidence="2">
    <location>
        <begin position="213"/>
        <end position="224"/>
    </location>
</feature>
<comment type="caution">
    <text evidence="4">The sequence shown here is derived from an EMBL/GenBank/DDBJ whole genome shotgun (WGS) entry which is preliminary data.</text>
</comment>
<dbReference type="PROSITE" id="PS50007">
    <property type="entry name" value="PIPLC_X_DOMAIN"/>
    <property type="match status" value="1"/>
</dbReference>
<dbReference type="GO" id="GO:0007265">
    <property type="term" value="P:Ras protein signal transduction"/>
    <property type="evidence" value="ECO:0007669"/>
    <property type="project" value="TreeGrafter"/>
</dbReference>
<keyword evidence="1" id="KW-0443">Lipid metabolism</keyword>
<dbReference type="GO" id="GO:0048015">
    <property type="term" value="P:phosphatidylinositol-mediated signaling"/>
    <property type="evidence" value="ECO:0007669"/>
    <property type="project" value="TreeGrafter"/>
</dbReference>
<dbReference type="InterPro" id="IPR000909">
    <property type="entry name" value="PLipase_C_PInositol-sp_X_dom"/>
</dbReference>
<dbReference type="PANTHER" id="PTHR10336:SF6">
    <property type="entry name" value="1-PHOSPHATIDYLINOSITOL 4,5-BISPHOSPHATE PHOSPHODIESTERASE EPSILON-1"/>
    <property type="match status" value="1"/>
</dbReference>
<keyword evidence="1" id="KW-0378">Hydrolase</keyword>
<feature type="non-terminal residue" evidence="4">
    <location>
        <position position="245"/>
    </location>
</feature>
<dbReference type="Pfam" id="PF00388">
    <property type="entry name" value="PI-PLC-X"/>
    <property type="match status" value="1"/>
</dbReference>
<evidence type="ECO:0000256" key="2">
    <source>
        <dbReference type="SAM" id="MobiDB-lite"/>
    </source>
</evidence>
<dbReference type="PRINTS" id="PR00390">
    <property type="entry name" value="PHPHLIPASEC"/>
</dbReference>
<dbReference type="GO" id="GO:0051209">
    <property type="term" value="P:release of sequestered calcium ion into cytosol"/>
    <property type="evidence" value="ECO:0007669"/>
    <property type="project" value="TreeGrafter"/>
</dbReference>
<accession>A0AAV5T5X8</accession>
<dbReference type="SUPFAM" id="SSF51695">
    <property type="entry name" value="PLC-like phosphodiesterases"/>
    <property type="match status" value="1"/>
</dbReference>
<proteinExistence type="predicted"/>
<feature type="non-terminal residue" evidence="4">
    <location>
        <position position="1"/>
    </location>
</feature>
<dbReference type="EC" id="3.1.4.11" evidence="1"/>
<dbReference type="GO" id="GO:0016042">
    <property type="term" value="P:lipid catabolic process"/>
    <property type="evidence" value="ECO:0007669"/>
    <property type="project" value="UniProtKB-KW"/>
</dbReference>
<reference evidence="4" key="1">
    <citation type="submission" date="2023-10" db="EMBL/GenBank/DDBJ databases">
        <title>Genome assembly of Pristionchus species.</title>
        <authorList>
            <person name="Yoshida K."/>
            <person name="Sommer R.J."/>
        </authorList>
    </citation>
    <scope>NUCLEOTIDE SEQUENCE</scope>
    <source>
        <strain evidence="4">RS0144</strain>
    </source>
</reference>
<dbReference type="Gene3D" id="3.20.20.190">
    <property type="entry name" value="Phosphatidylinositol (PI) phosphodiesterase"/>
    <property type="match status" value="1"/>
</dbReference>
<feature type="compositionally biased region" description="Basic residues" evidence="2">
    <location>
        <begin position="198"/>
        <end position="212"/>
    </location>
</feature>
<dbReference type="SMART" id="SM00148">
    <property type="entry name" value="PLCXc"/>
    <property type="match status" value="1"/>
</dbReference>
<feature type="compositionally biased region" description="Polar residues" evidence="2">
    <location>
        <begin position="144"/>
        <end position="159"/>
    </location>
</feature>